<accession>A0ACC1DF52</accession>
<dbReference type="EMBL" id="CM034389">
    <property type="protein sequence ID" value="KAJ0182425.1"/>
    <property type="molecule type" value="Genomic_DNA"/>
</dbReference>
<evidence type="ECO:0000313" key="1">
    <source>
        <dbReference type="EMBL" id="KAJ0182425.1"/>
    </source>
</evidence>
<name>A0ACC1DF52_9NEOP</name>
<keyword evidence="2" id="KW-1185">Reference proteome</keyword>
<comment type="caution">
    <text evidence="1">The sequence shown here is derived from an EMBL/GenBank/DDBJ whole genome shotgun (WGS) entry which is preliminary data.</text>
</comment>
<protein>
    <submittedName>
        <fullName evidence="1">Uncharacterized protein</fullName>
    </submittedName>
</protein>
<evidence type="ECO:0000313" key="2">
    <source>
        <dbReference type="Proteomes" id="UP000824533"/>
    </source>
</evidence>
<reference evidence="1 2" key="1">
    <citation type="journal article" date="2021" name="Front. Genet.">
        <title>Chromosome-Level Genome Assembly Reveals Significant Gene Expansion in the Toll and IMD Signaling Pathways of Dendrolimus kikuchii.</title>
        <authorList>
            <person name="Zhou J."/>
            <person name="Wu P."/>
            <person name="Xiong Z."/>
            <person name="Liu N."/>
            <person name="Zhao N."/>
            <person name="Ji M."/>
            <person name="Qiu Y."/>
            <person name="Yang B."/>
        </authorList>
    </citation>
    <scope>NUCLEOTIDE SEQUENCE [LARGE SCALE GENOMIC DNA]</scope>
    <source>
        <strain evidence="1">Ann1</strain>
    </source>
</reference>
<proteinExistence type="predicted"/>
<organism evidence="1 2">
    <name type="scientific">Dendrolimus kikuchii</name>
    <dbReference type="NCBI Taxonomy" id="765133"/>
    <lineage>
        <taxon>Eukaryota</taxon>
        <taxon>Metazoa</taxon>
        <taxon>Ecdysozoa</taxon>
        <taxon>Arthropoda</taxon>
        <taxon>Hexapoda</taxon>
        <taxon>Insecta</taxon>
        <taxon>Pterygota</taxon>
        <taxon>Neoptera</taxon>
        <taxon>Endopterygota</taxon>
        <taxon>Lepidoptera</taxon>
        <taxon>Glossata</taxon>
        <taxon>Ditrysia</taxon>
        <taxon>Bombycoidea</taxon>
        <taxon>Lasiocampidae</taxon>
        <taxon>Dendrolimus</taxon>
    </lineage>
</organism>
<gene>
    <name evidence="1" type="ORF">K1T71_001794</name>
</gene>
<sequence length="226" mass="25608">MACFYPEDCGQFAVAPMLVAPCYPTKCCEDPPMCYPCLPRCPPAKVVYCCDKKPPCTPPRTPTCHEAHDCCEQPPQKNRPRSPPPTRKHSHTATPDSCPTCYSTCKPVKTKYVIPCYRYEDGRINQPTVLMRRACEVACGVRPRRVPFVTSSYSADAYNEVHRYHSQDERGNCCYHFERKKPSLRCAPVCDPCPLSHPPASTPHCCEYVDCVHARPIDPSCCYFKY</sequence>
<dbReference type="Proteomes" id="UP000824533">
    <property type="component" value="Linkage Group LG03"/>
</dbReference>